<evidence type="ECO:0000313" key="10">
    <source>
        <dbReference type="Proteomes" id="UP000192513"/>
    </source>
</evidence>
<dbReference type="EC" id="1.2.1.79" evidence="3"/>
<dbReference type="AlphaFoldDB" id="A0A1X0IFL3"/>
<evidence type="ECO:0000256" key="1">
    <source>
        <dbReference type="ARBA" id="ARBA00009986"/>
    </source>
</evidence>
<keyword evidence="10" id="KW-1185">Reference proteome</keyword>
<reference evidence="9 10" key="1">
    <citation type="submission" date="2017-02" db="EMBL/GenBank/DDBJ databases">
        <title>The new phylogeny of genus Mycobacterium.</title>
        <authorList>
            <person name="Tortoli E."/>
            <person name="Trovato A."/>
            <person name="Cirillo D.M."/>
        </authorList>
    </citation>
    <scope>NUCLEOTIDE SEQUENCE [LARGE SCALE GENOMIC DNA]</scope>
    <source>
        <strain evidence="9 10">DSM 45000</strain>
    </source>
</reference>
<dbReference type="InterPro" id="IPR029510">
    <property type="entry name" value="Ald_DH_CS_GLU"/>
</dbReference>
<dbReference type="Proteomes" id="UP000192513">
    <property type="component" value="Unassembled WGS sequence"/>
</dbReference>
<dbReference type="InterPro" id="IPR015590">
    <property type="entry name" value="Aldehyde_DH_dom"/>
</dbReference>
<comment type="similarity">
    <text evidence="1 7">Belongs to the aldehyde dehydrogenase family.</text>
</comment>
<evidence type="ECO:0000256" key="2">
    <source>
        <dbReference type="ARBA" id="ARBA00023002"/>
    </source>
</evidence>
<gene>
    <name evidence="9" type="ORF">BST39_04705</name>
</gene>
<accession>A0A1X0IFL3</accession>
<dbReference type="SUPFAM" id="SSF53720">
    <property type="entry name" value="ALDH-like"/>
    <property type="match status" value="1"/>
</dbReference>
<dbReference type="InterPro" id="IPR016162">
    <property type="entry name" value="Ald_DH_N"/>
</dbReference>
<dbReference type="InterPro" id="IPR016163">
    <property type="entry name" value="Ald_DH_C"/>
</dbReference>
<dbReference type="PROSITE" id="PS00687">
    <property type="entry name" value="ALDEHYDE_DEHYDR_GLU"/>
    <property type="match status" value="1"/>
</dbReference>
<dbReference type="EMBL" id="MVIE01000004">
    <property type="protein sequence ID" value="ORB45513.1"/>
    <property type="molecule type" value="Genomic_DNA"/>
</dbReference>
<dbReference type="Gene3D" id="3.40.309.10">
    <property type="entry name" value="Aldehyde Dehydrogenase, Chain A, domain 2"/>
    <property type="match status" value="1"/>
</dbReference>
<dbReference type="FunFam" id="3.40.605.10:FF:000007">
    <property type="entry name" value="NAD/NADP-dependent betaine aldehyde dehydrogenase"/>
    <property type="match status" value="1"/>
</dbReference>
<feature type="active site" evidence="6">
    <location>
        <position position="257"/>
    </location>
</feature>
<evidence type="ECO:0000256" key="3">
    <source>
        <dbReference type="ARBA" id="ARBA00039122"/>
    </source>
</evidence>
<dbReference type="RefSeq" id="WP_167528576.1">
    <property type="nucleotide sequence ID" value="NZ_AP022619.1"/>
</dbReference>
<evidence type="ECO:0000256" key="4">
    <source>
        <dbReference type="ARBA" id="ARBA00039663"/>
    </source>
</evidence>
<keyword evidence="2 7" id="KW-0560">Oxidoreductase</keyword>
<evidence type="ECO:0000259" key="8">
    <source>
        <dbReference type="Pfam" id="PF00171"/>
    </source>
</evidence>
<evidence type="ECO:0000256" key="7">
    <source>
        <dbReference type="RuleBase" id="RU003345"/>
    </source>
</evidence>
<comment type="catalytic activity">
    <reaction evidence="5">
        <text>succinate semialdehyde + NADP(+) + H2O = succinate + NADPH + 2 H(+)</text>
        <dbReference type="Rhea" id="RHEA:13213"/>
        <dbReference type="ChEBI" id="CHEBI:15377"/>
        <dbReference type="ChEBI" id="CHEBI:15378"/>
        <dbReference type="ChEBI" id="CHEBI:30031"/>
        <dbReference type="ChEBI" id="CHEBI:57706"/>
        <dbReference type="ChEBI" id="CHEBI:57783"/>
        <dbReference type="ChEBI" id="CHEBI:58349"/>
        <dbReference type="EC" id="1.2.1.79"/>
    </reaction>
</comment>
<dbReference type="Gene3D" id="3.40.605.10">
    <property type="entry name" value="Aldehyde Dehydrogenase, Chain A, domain 1"/>
    <property type="match status" value="1"/>
</dbReference>
<protein>
    <recommendedName>
        <fullName evidence="4">Putative succinate-semialdehyde dehydrogenase [NADP(+)] 2</fullName>
        <ecNumber evidence="3">1.2.1.79</ecNumber>
    </recommendedName>
</protein>
<feature type="domain" description="Aldehyde dehydrogenase" evidence="8">
    <location>
        <begin position="29"/>
        <end position="482"/>
    </location>
</feature>
<comment type="caution">
    <text evidence="9">The sequence shown here is derived from an EMBL/GenBank/DDBJ whole genome shotgun (WGS) entry which is preliminary data.</text>
</comment>
<dbReference type="PANTHER" id="PTHR11699">
    <property type="entry name" value="ALDEHYDE DEHYDROGENASE-RELATED"/>
    <property type="match status" value="1"/>
</dbReference>
<dbReference type="GO" id="GO:0036243">
    <property type="term" value="F:succinate-semialdehyde dehydrogenase (NADP+) activity"/>
    <property type="evidence" value="ECO:0007669"/>
    <property type="project" value="UniProtKB-EC"/>
</dbReference>
<dbReference type="STRING" id="590652.BST39_04705"/>
<sequence length="487" mass="50946">MPIIAPPVEKLPKPTLLIGDRRIDDSSGGAVDHVYGATGKTTGNVTLAGAREIDIAVQAARSALPAWRATTPDQRRELLFRAAQVFRENSEELVAISQIDNSMPVFAAAGGPANAADAFSYYGGWADKLVGDVIPTWPTPSLDYATLNPYGVVGIIIPWNGPIYAVGMTVAPALAAGNCVLLKPPELAPYAAIRIGELFLEAGFPPGVLNVVTAGPEGGQAMVAHPGIDKIHFTGSGTTAKRILDTAKDVLKPVGLELGGKSANIIFADADLNNAAMQAIMGMQGSGQGCINGTRVLVERPVYEEVLALVQGVLGTLEVGDPLVASTFFGPVINAAAAERIVRVIDTAKSEGARVVAGGERLGGELSDGYFIAPTVFADVDNSSPLARDEIFGPVVAVIPFDTEEEAVRIANDSPFGLAAYVQTSNLKRAHAVAQQLDVGLIWINGFLGIPTSVPFGGVKQSGWGRLGGFDGIREFTQPKNVFVNLM</sequence>
<name>A0A1X0IFL3_9MYCO</name>
<dbReference type="FunFam" id="3.40.309.10:FF:000012">
    <property type="entry name" value="Betaine aldehyde dehydrogenase"/>
    <property type="match status" value="1"/>
</dbReference>
<evidence type="ECO:0000256" key="6">
    <source>
        <dbReference type="PROSITE-ProRule" id="PRU10007"/>
    </source>
</evidence>
<proteinExistence type="inferred from homology"/>
<organism evidence="9 10">
    <name type="scientific">Mycobacterium paraseoulense</name>
    <dbReference type="NCBI Taxonomy" id="590652"/>
    <lineage>
        <taxon>Bacteria</taxon>
        <taxon>Bacillati</taxon>
        <taxon>Actinomycetota</taxon>
        <taxon>Actinomycetes</taxon>
        <taxon>Mycobacteriales</taxon>
        <taxon>Mycobacteriaceae</taxon>
        <taxon>Mycobacterium</taxon>
    </lineage>
</organism>
<dbReference type="Pfam" id="PF00171">
    <property type="entry name" value="Aldedh"/>
    <property type="match status" value="1"/>
</dbReference>
<dbReference type="InterPro" id="IPR016161">
    <property type="entry name" value="Ald_DH/histidinol_DH"/>
</dbReference>
<evidence type="ECO:0000313" key="9">
    <source>
        <dbReference type="EMBL" id="ORB45513.1"/>
    </source>
</evidence>
<evidence type="ECO:0000256" key="5">
    <source>
        <dbReference type="ARBA" id="ARBA00048559"/>
    </source>
</evidence>